<keyword evidence="3" id="KW-1185">Reference proteome</keyword>
<feature type="signal peptide" evidence="1">
    <location>
        <begin position="1"/>
        <end position="21"/>
    </location>
</feature>
<protein>
    <recommendedName>
        <fullName evidence="4">DUF5017 domain-containing protein</fullName>
    </recommendedName>
</protein>
<feature type="chain" id="PRO_5017424516" description="DUF5017 domain-containing protein" evidence="1">
    <location>
        <begin position="22"/>
        <end position="550"/>
    </location>
</feature>
<keyword evidence="1" id="KW-0732">Signal</keyword>
<gene>
    <name evidence="2" type="ORF">D4L85_06550</name>
</gene>
<reference evidence="3" key="1">
    <citation type="submission" date="2018-09" db="EMBL/GenBank/DDBJ databases">
        <title>Chryseolinea sp. KIS68-18 isolated from soil.</title>
        <authorList>
            <person name="Weon H.-Y."/>
            <person name="Kwon S.-W."/>
            <person name="Lee S.A."/>
        </authorList>
    </citation>
    <scope>NUCLEOTIDE SEQUENCE [LARGE SCALE GENOMIC DNA]</scope>
    <source>
        <strain evidence="3">KIS68-18</strain>
    </source>
</reference>
<sequence>MKSTINKLSLFIGIACLAACADDSLDPFRLKEQTKGSILALRGDSFDALNDNGCSNTFFQNKIVGNETFVMDVEYLSEDPTSLQEIQVYAHYQKPDPNNAGEFLVDTRAKVATFPGSSLTSTGGANPTGSLSIQLSAILTGVGNPTVEDDDLLNIESDLLLTNGTIVFSTSVVNSGLYQSGIFYPAQTLLYCHDDINGFYPSPKFALRVGTPLMAAAKDTLNITYASEIGTAPTAVLAPGSVGTLSPVVADPDDDSGTKFYAIYTAGAGYTGPVSITVAGAVNGGTGPTAGLAQKAPKTTTIEVDNTEPQVDGDPIIANLANAAAGSRIGRDQYVSITLNFQEALDPGEPLLISVSGQNLDAVDEAEMTLSPNGKSANYVYTYKDSDDGTEVTHGDLTIDVTGGADLAGNAFAGTSFDILADLGEPAVPVITLGAPYDYGNDIKWSATTSTGPSDPGGSTSGTIYFAAVPAGSTPPAQATTTIKGVVVNAGFDWSGEEPSEVGSFSVSEGSSGTTFSKFISNDDYDVYFYFVNATGNVSKNTGKTTVHMD</sequence>
<dbReference type="OrthoDB" id="9817275at2"/>
<dbReference type="RefSeq" id="WP_119753551.1">
    <property type="nucleotide sequence ID" value="NZ_CP032382.1"/>
</dbReference>
<name>A0A385SMP0_9BACT</name>
<dbReference type="EMBL" id="CP032382">
    <property type="protein sequence ID" value="AYB30268.1"/>
    <property type="molecule type" value="Genomic_DNA"/>
</dbReference>
<evidence type="ECO:0000256" key="1">
    <source>
        <dbReference type="SAM" id="SignalP"/>
    </source>
</evidence>
<accession>A0A385SMP0</accession>
<evidence type="ECO:0000313" key="3">
    <source>
        <dbReference type="Proteomes" id="UP000266183"/>
    </source>
</evidence>
<dbReference type="KEGG" id="chk:D4L85_06550"/>
<dbReference type="Proteomes" id="UP000266183">
    <property type="component" value="Chromosome"/>
</dbReference>
<organism evidence="2 3">
    <name type="scientific">Chryseolinea soli</name>
    <dbReference type="NCBI Taxonomy" id="2321403"/>
    <lineage>
        <taxon>Bacteria</taxon>
        <taxon>Pseudomonadati</taxon>
        <taxon>Bacteroidota</taxon>
        <taxon>Cytophagia</taxon>
        <taxon>Cytophagales</taxon>
        <taxon>Fulvivirgaceae</taxon>
        <taxon>Chryseolinea</taxon>
    </lineage>
</organism>
<dbReference type="AlphaFoldDB" id="A0A385SMP0"/>
<proteinExistence type="predicted"/>
<evidence type="ECO:0000313" key="2">
    <source>
        <dbReference type="EMBL" id="AYB30268.1"/>
    </source>
</evidence>
<evidence type="ECO:0008006" key="4">
    <source>
        <dbReference type="Google" id="ProtNLM"/>
    </source>
</evidence>